<keyword evidence="1" id="KW-0547">Nucleotide-binding</keyword>
<accession>A0A0B6TQ53</accession>
<organism evidence="5 6">
    <name type="scientific">Corynebacterium marinum DSM 44953</name>
    <dbReference type="NCBI Taxonomy" id="1224162"/>
    <lineage>
        <taxon>Bacteria</taxon>
        <taxon>Bacillati</taxon>
        <taxon>Actinomycetota</taxon>
        <taxon>Actinomycetes</taxon>
        <taxon>Mycobacteriales</taxon>
        <taxon>Corynebacteriaceae</taxon>
        <taxon>Corynebacterium</taxon>
    </lineage>
</organism>
<dbReference type="InterPro" id="IPR003593">
    <property type="entry name" value="AAA+_ATPase"/>
</dbReference>
<dbReference type="Pfam" id="PF12848">
    <property type="entry name" value="ABC_tran_Xtn"/>
    <property type="match status" value="1"/>
</dbReference>
<feature type="domain" description="ABC transporter" evidence="4">
    <location>
        <begin position="286"/>
        <end position="505"/>
    </location>
</feature>
<dbReference type="InterPro" id="IPR003439">
    <property type="entry name" value="ABC_transporter-like_ATP-bd"/>
</dbReference>
<dbReference type="SUPFAM" id="SSF52540">
    <property type="entry name" value="P-loop containing nucleoside triphosphate hydrolases"/>
    <property type="match status" value="2"/>
</dbReference>
<dbReference type="CDD" id="cd03221">
    <property type="entry name" value="ABCF_EF-3"/>
    <property type="match status" value="2"/>
</dbReference>
<keyword evidence="6" id="KW-1185">Reference proteome</keyword>
<dbReference type="STRING" id="1224162.B840_03565"/>
<name>A0A0B6TQ53_9CORY</name>
<evidence type="ECO:0000256" key="1">
    <source>
        <dbReference type="ARBA" id="ARBA00022741"/>
    </source>
</evidence>
<dbReference type="InterPro" id="IPR037118">
    <property type="entry name" value="Val-tRNA_synth_C_sf"/>
</dbReference>
<evidence type="ECO:0000256" key="2">
    <source>
        <dbReference type="ARBA" id="ARBA00022840"/>
    </source>
</evidence>
<dbReference type="PANTHER" id="PTHR42855">
    <property type="entry name" value="ABC TRANSPORTER ATP-BINDING SUBUNIT"/>
    <property type="match status" value="1"/>
</dbReference>
<dbReference type="InterPro" id="IPR027417">
    <property type="entry name" value="P-loop_NTPase"/>
</dbReference>
<dbReference type="InterPro" id="IPR032524">
    <property type="entry name" value="ABC_tran_C"/>
</dbReference>
<dbReference type="PROSITE" id="PS50893">
    <property type="entry name" value="ABC_TRANSPORTER_2"/>
    <property type="match status" value="2"/>
</dbReference>
<dbReference type="Proteomes" id="UP000031928">
    <property type="component" value="Chromosome"/>
</dbReference>
<dbReference type="AlphaFoldDB" id="A0A0B6TQ53"/>
<dbReference type="Gene3D" id="3.40.50.300">
    <property type="entry name" value="P-loop containing nucleotide triphosphate hydrolases"/>
    <property type="match status" value="2"/>
</dbReference>
<feature type="coiled-coil region" evidence="3">
    <location>
        <begin position="570"/>
        <end position="597"/>
    </location>
</feature>
<feature type="domain" description="ABC transporter" evidence="4">
    <location>
        <begin position="5"/>
        <end position="224"/>
    </location>
</feature>
<dbReference type="GO" id="GO:0016887">
    <property type="term" value="F:ATP hydrolysis activity"/>
    <property type="evidence" value="ECO:0007669"/>
    <property type="project" value="InterPro"/>
</dbReference>
<reference evidence="5 6" key="1">
    <citation type="submission" date="2014-05" db="EMBL/GenBank/DDBJ databases">
        <title>Complete genome sequence of Corynebacterium marinum DSM 44953.</title>
        <authorList>
            <person name="Schaffert L."/>
            <person name="Albersmeier A."/>
            <person name="Kalinowski J."/>
            <person name="Ruckert C."/>
        </authorList>
    </citation>
    <scope>NUCLEOTIDE SEQUENCE [LARGE SCALE GENOMIC DNA]</scope>
    <source>
        <strain evidence="5 6">DSM 44953</strain>
    </source>
</reference>
<keyword evidence="3" id="KW-0175">Coiled coil</keyword>
<dbReference type="EMBL" id="CP007790">
    <property type="protein sequence ID" value="AJK68334.1"/>
    <property type="molecule type" value="Genomic_DNA"/>
</dbReference>
<gene>
    <name evidence="5" type="ORF">B840_03565</name>
</gene>
<evidence type="ECO:0000313" key="5">
    <source>
        <dbReference type="EMBL" id="AJK68334.1"/>
    </source>
</evidence>
<dbReference type="OrthoDB" id="3239744at2"/>
<dbReference type="KEGG" id="cmq:B840_03565"/>
<protein>
    <submittedName>
        <fullName evidence="5">ABC transporter ATP-binding protein</fullName>
    </submittedName>
</protein>
<dbReference type="SMART" id="SM00382">
    <property type="entry name" value="AAA"/>
    <property type="match status" value="2"/>
</dbReference>
<proteinExistence type="predicted"/>
<dbReference type="GO" id="GO:0005524">
    <property type="term" value="F:ATP binding"/>
    <property type="evidence" value="ECO:0007669"/>
    <property type="project" value="UniProtKB-KW"/>
</dbReference>
<dbReference type="InterPro" id="IPR051309">
    <property type="entry name" value="ABCF_ATPase"/>
</dbReference>
<dbReference type="Pfam" id="PF00005">
    <property type="entry name" value="ABC_tran"/>
    <property type="match status" value="2"/>
</dbReference>
<evidence type="ECO:0000256" key="3">
    <source>
        <dbReference type="SAM" id="Coils"/>
    </source>
</evidence>
<dbReference type="PROSITE" id="PS00211">
    <property type="entry name" value="ABC_TRANSPORTER_1"/>
    <property type="match status" value="1"/>
</dbReference>
<sequence>MANLINLENVSKSWGLKTLLDGVSLGVQTGERIGVVGLNGGGKTTLLEVLTGVEEPDSGRVSHNSDLRMAVVTQRANLRDEDTVADVVLAPLGLQTFEWASNALVREVLGGLGVADLGLDTKVGGLSGGERRRVNLAAALVRDLDLVVLDEPTNHLDVEGVQWLAEHLLNRKIAIVVVTHDRWFLDIVATVTWEVHDGRVDIYEGGYNDWIFARAERARQADAIEQRRQNLARKELAWLRRGAPARTSKPRYRIESAEALIADVPSPRDSVELTAFSRQRQGKVVIELEDARVEAPDGRMLVDHLTWRLSPGERIGLVGVNGSGKTTLLRTLAGEHPLAEGRRIQGQTVRLGWLRQELDDLDPTMRLIDAVEDVASYVQLGKKELSASQLAERLGFSAKRQRTPVGDLSGGERRRLQLTRVLMAEPNVLLLDEPTNDLDIDTLQELESLLDSWPGTLVVISHDRYLIERVADSTWALFGDGNLTNLPRGIEQYLEIRRDMAAAAGSGPLDLGEKDRAVVEKQDGLSSQEERDLRKQFNALERKIGKLDPKIEKIHADMAAAAETMDTGTLADLDGKLKALESEREELEMEWLELGEQLEA</sequence>
<evidence type="ECO:0000259" key="4">
    <source>
        <dbReference type="PROSITE" id="PS50893"/>
    </source>
</evidence>
<dbReference type="InterPro" id="IPR032781">
    <property type="entry name" value="ABC_tran_Xtn"/>
</dbReference>
<keyword evidence="2 5" id="KW-0067">ATP-binding</keyword>
<dbReference type="HOGENOM" id="CLU_000604_36_0_11"/>
<dbReference type="InterPro" id="IPR017871">
    <property type="entry name" value="ABC_transporter-like_CS"/>
</dbReference>
<dbReference type="GO" id="GO:0003677">
    <property type="term" value="F:DNA binding"/>
    <property type="evidence" value="ECO:0007669"/>
    <property type="project" value="InterPro"/>
</dbReference>
<dbReference type="Pfam" id="PF16326">
    <property type="entry name" value="ABC_tran_CTD"/>
    <property type="match status" value="1"/>
</dbReference>
<dbReference type="RefSeq" id="WP_042620992.1">
    <property type="nucleotide sequence ID" value="NZ_CP007790.1"/>
</dbReference>
<dbReference type="PANTHER" id="PTHR42855:SF1">
    <property type="entry name" value="ABC TRANSPORTER DOMAIN-CONTAINING PROTEIN"/>
    <property type="match status" value="1"/>
</dbReference>
<evidence type="ECO:0000313" key="6">
    <source>
        <dbReference type="Proteomes" id="UP000031928"/>
    </source>
</evidence>
<dbReference type="Gene3D" id="1.10.287.380">
    <property type="entry name" value="Valyl-tRNA synthetase, C-terminal domain"/>
    <property type="match status" value="1"/>
</dbReference>